<evidence type="ECO:0000313" key="2">
    <source>
        <dbReference type="EMBL" id="KAF7372490.1"/>
    </source>
</evidence>
<dbReference type="EMBL" id="JACAZI010000001">
    <property type="protein sequence ID" value="KAF7372490.1"/>
    <property type="molecule type" value="Genomic_DNA"/>
</dbReference>
<comment type="caution">
    <text evidence="2">The sequence shown here is derived from an EMBL/GenBank/DDBJ whole genome shotgun (WGS) entry which is preliminary data.</text>
</comment>
<dbReference type="AlphaFoldDB" id="A0A8H7DFI8"/>
<evidence type="ECO:0000313" key="3">
    <source>
        <dbReference type="Proteomes" id="UP000620124"/>
    </source>
</evidence>
<reference evidence="2" key="1">
    <citation type="submission" date="2020-05" db="EMBL/GenBank/DDBJ databases">
        <title>Mycena genomes resolve the evolution of fungal bioluminescence.</title>
        <authorList>
            <person name="Tsai I.J."/>
        </authorList>
    </citation>
    <scope>NUCLEOTIDE SEQUENCE</scope>
    <source>
        <strain evidence="2">CCC161011</strain>
    </source>
</reference>
<accession>A0A8H7DFI8</accession>
<dbReference type="InterPro" id="IPR045967">
    <property type="entry name" value="HAM1-like_N"/>
</dbReference>
<gene>
    <name evidence="2" type="ORF">MVEN_00110800</name>
</gene>
<organism evidence="2 3">
    <name type="scientific">Mycena venus</name>
    <dbReference type="NCBI Taxonomy" id="2733690"/>
    <lineage>
        <taxon>Eukaryota</taxon>
        <taxon>Fungi</taxon>
        <taxon>Dikarya</taxon>
        <taxon>Basidiomycota</taxon>
        <taxon>Agaricomycotina</taxon>
        <taxon>Agaricomycetes</taxon>
        <taxon>Agaricomycetidae</taxon>
        <taxon>Agaricales</taxon>
        <taxon>Marasmiineae</taxon>
        <taxon>Mycenaceae</taxon>
        <taxon>Mycena</taxon>
    </lineage>
</organism>
<evidence type="ECO:0000259" key="1">
    <source>
        <dbReference type="Pfam" id="PF19343"/>
    </source>
</evidence>
<protein>
    <recommendedName>
        <fullName evidence="1">HAM1-like N-terminal domain-containing protein</fullName>
    </recommendedName>
</protein>
<keyword evidence="3" id="KW-1185">Reference proteome</keyword>
<dbReference type="Proteomes" id="UP000620124">
    <property type="component" value="Unassembled WGS sequence"/>
</dbReference>
<proteinExistence type="predicted"/>
<dbReference type="OrthoDB" id="19394at2759"/>
<feature type="domain" description="HAM1-like N-terminal" evidence="1">
    <location>
        <begin position="34"/>
        <end position="77"/>
    </location>
</feature>
<name>A0A8H7DFI8_9AGAR</name>
<sequence length="77" mass="8581">MAFAHQCPECIAGEEQGRDPPTFYVVDPLRRRGRRKGKRDAQEAAHHLRTLVSLVLTNAEMRKLITHAGTVGCDLLA</sequence>
<dbReference type="Pfam" id="PF19343">
    <property type="entry name" value="HAM1_N"/>
    <property type="match status" value="1"/>
</dbReference>